<dbReference type="SMART" id="SM00409">
    <property type="entry name" value="IG"/>
    <property type="match status" value="1"/>
</dbReference>
<dbReference type="CDD" id="cd00096">
    <property type="entry name" value="Ig"/>
    <property type="match status" value="1"/>
</dbReference>
<dbReference type="EMBL" id="VSWD01000007">
    <property type="protein sequence ID" value="KAK3098293.1"/>
    <property type="molecule type" value="Genomic_DNA"/>
</dbReference>
<accession>A0AA89BW14</accession>
<dbReference type="InterPro" id="IPR003598">
    <property type="entry name" value="Ig_sub2"/>
</dbReference>
<dbReference type="InterPro" id="IPR003599">
    <property type="entry name" value="Ig_sub"/>
</dbReference>
<evidence type="ECO:0000313" key="3">
    <source>
        <dbReference type="Proteomes" id="UP001186944"/>
    </source>
</evidence>
<dbReference type="PANTHER" id="PTHR23279">
    <property type="entry name" value="DEFECTIVE PROBOSCIS EXTENSION RESPONSE DPR -RELATED"/>
    <property type="match status" value="1"/>
</dbReference>
<dbReference type="AlphaFoldDB" id="A0AA89BW14"/>
<dbReference type="SUPFAM" id="SSF48726">
    <property type="entry name" value="Immunoglobulin"/>
    <property type="match status" value="1"/>
</dbReference>
<dbReference type="GO" id="GO:0050808">
    <property type="term" value="P:synapse organization"/>
    <property type="evidence" value="ECO:0007669"/>
    <property type="project" value="TreeGrafter"/>
</dbReference>
<gene>
    <name evidence="2" type="ORF">FSP39_018040</name>
</gene>
<organism evidence="2 3">
    <name type="scientific">Pinctada imbricata</name>
    <name type="common">Atlantic pearl-oyster</name>
    <name type="synonym">Pinctada martensii</name>
    <dbReference type="NCBI Taxonomy" id="66713"/>
    <lineage>
        <taxon>Eukaryota</taxon>
        <taxon>Metazoa</taxon>
        <taxon>Spiralia</taxon>
        <taxon>Lophotrochozoa</taxon>
        <taxon>Mollusca</taxon>
        <taxon>Bivalvia</taxon>
        <taxon>Autobranchia</taxon>
        <taxon>Pteriomorphia</taxon>
        <taxon>Pterioida</taxon>
        <taxon>Pterioidea</taxon>
        <taxon>Pteriidae</taxon>
        <taxon>Pinctada</taxon>
    </lineage>
</organism>
<comment type="caution">
    <text evidence="2">The sequence shown here is derived from an EMBL/GenBank/DDBJ whole genome shotgun (WGS) entry which is preliminary data.</text>
</comment>
<dbReference type="Gene3D" id="2.60.40.10">
    <property type="entry name" value="Immunoglobulins"/>
    <property type="match status" value="1"/>
</dbReference>
<dbReference type="GO" id="GO:0032589">
    <property type="term" value="C:neuron projection membrane"/>
    <property type="evidence" value="ECO:0007669"/>
    <property type="project" value="TreeGrafter"/>
</dbReference>
<dbReference type="InterPro" id="IPR037448">
    <property type="entry name" value="Zig-8"/>
</dbReference>
<dbReference type="Pfam" id="PF07686">
    <property type="entry name" value="V-set"/>
    <property type="match status" value="1"/>
</dbReference>
<dbReference type="InterPro" id="IPR013106">
    <property type="entry name" value="Ig_V-set"/>
</dbReference>
<dbReference type="PROSITE" id="PS50835">
    <property type="entry name" value="IG_LIKE"/>
    <property type="match status" value="1"/>
</dbReference>
<feature type="domain" description="Ig-like" evidence="1">
    <location>
        <begin position="7"/>
        <end position="114"/>
    </location>
</feature>
<dbReference type="InterPro" id="IPR013783">
    <property type="entry name" value="Ig-like_fold"/>
</dbReference>
<evidence type="ECO:0000313" key="2">
    <source>
        <dbReference type="EMBL" id="KAK3098293.1"/>
    </source>
</evidence>
<protein>
    <recommendedName>
        <fullName evidence="1">Ig-like domain-containing protein</fullName>
    </recommendedName>
</protein>
<evidence type="ECO:0000259" key="1">
    <source>
        <dbReference type="PROSITE" id="PS50835"/>
    </source>
</evidence>
<dbReference type="SMART" id="SM00408">
    <property type="entry name" value="IGc2"/>
    <property type="match status" value="1"/>
</dbReference>
<reference evidence="2" key="1">
    <citation type="submission" date="2019-08" db="EMBL/GenBank/DDBJ databases">
        <title>The improved chromosome-level genome for the pearl oyster Pinctada fucata martensii using PacBio sequencing and Hi-C.</title>
        <authorList>
            <person name="Zheng Z."/>
        </authorList>
    </citation>
    <scope>NUCLEOTIDE SEQUENCE</scope>
    <source>
        <strain evidence="2">ZZ-2019</strain>
        <tissue evidence="2">Adductor muscle</tissue>
    </source>
</reference>
<feature type="non-terminal residue" evidence="2">
    <location>
        <position position="1"/>
    </location>
</feature>
<dbReference type="InterPro" id="IPR007110">
    <property type="entry name" value="Ig-like_dom"/>
</dbReference>
<dbReference type="Proteomes" id="UP001186944">
    <property type="component" value="Unassembled WGS sequence"/>
</dbReference>
<keyword evidence="3" id="KW-1185">Reference proteome</keyword>
<dbReference type="InterPro" id="IPR036179">
    <property type="entry name" value="Ig-like_dom_sf"/>
</dbReference>
<name>A0AA89BW14_PINIB</name>
<sequence>YFMYSCPFISDIALCQLAAEAEFVDMQLNYTYDQGDLATLYCRVNNLGKRSVIWRRTSQPSPISVGTDIFAPDDRYHVQHLPYRGNWNLLIKNVNARDSGVYECQISAKERAGSRRLVLLNVIVPPSTTTTATRKPGKYEVVSLS</sequence>
<proteinExistence type="predicted"/>
<dbReference type="PANTHER" id="PTHR23279:SF36">
    <property type="entry name" value="DEFECTIVE PROBOSCIS EXTENSION RESPONSE 9, ISOFORM A"/>
    <property type="match status" value="1"/>
</dbReference>